<evidence type="ECO:0000313" key="3">
    <source>
        <dbReference type="Proteomes" id="UP000028524"/>
    </source>
</evidence>
<dbReference type="PANTHER" id="PTHR47784">
    <property type="entry name" value="STEROL UPTAKE CONTROL PROTEIN 2"/>
    <property type="match status" value="1"/>
</dbReference>
<reference evidence="2 3" key="1">
    <citation type="journal article" date="2014" name="BMC Genomics">
        <title>Comparative genome sequencing reveals chemotype-specific gene clusters in the toxigenic black mold Stachybotrys.</title>
        <authorList>
            <person name="Semeiks J."/>
            <person name="Borek D."/>
            <person name="Otwinowski Z."/>
            <person name="Grishin N.V."/>
        </authorList>
    </citation>
    <scope>NUCLEOTIDE SEQUENCE [LARGE SCALE GENOMIC DNA]</scope>
    <source>
        <strain evidence="2 3">IBT 40285</strain>
    </source>
</reference>
<dbReference type="STRING" id="1283841.A0A084QKW2"/>
<keyword evidence="3" id="KW-1185">Reference proteome</keyword>
<protein>
    <recommendedName>
        <fullName evidence="4">Zn(2)-C6 fungal-type domain-containing protein</fullName>
    </recommendedName>
</protein>
<proteinExistence type="predicted"/>
<dbReference type="AlphaFoldDB" id="A0A084QKW2"/>
<dbReference type="HOGENOM" id="CLU_024934_9_1_1"/>
<dbReference type="OrthoDB" id="648861at2759"/>
<organism evidence="2 3">
    <name type="scientific">Stachybotrys chlorohalonatus (strain IBT 40285)</name>
    <dbReference type="NCBI Taxonomy" id="1283841"/>
    <lineage>
        <taxon>Eukaryota</taxon>
        <taxon>Fungi</taxon>
        <taxon>Dikarya</taxon>
        <taxon>Ascomycota</taxon>
        <taxon>Pezizomycotina</taxon>
        <taxon>Sordariomycetes</taxon>
        <taxon>Hypocreomycetidae</taxon>
        <taxon>Hypocreales</taxon>
        <taxon>Stachybotryaceae</taxon>
        <taxon>Stachybotrys</taxon>
    </lineage>
</organism>
<evidence type="ECO:0000256" key="1">
    <source>
        <dbReference type="ARBA" id="ARBA00023242"/>
    </source>
</evidence>
<dbReference type="OMA" id="CLWPLRM"/>
<dbReference type="EMBL" id="KL660665">
    <property type="protein sequence ID" value="KFA64597.1"/>
    <property type="molecule type" value="Genomic_DNA"/>
</dbReference>
<dbReference type="Proteomes" id="UP000028524">
    <property type="component" value="Unassembled WGS sequence"/>
</dbReference>
<dbReference type="InterPro" id="IPR053157">
    <property type="entry name" value="Sterol_Uptake_Regulator"/>
</dbReference>
<name>A0A084QKW2_STAC4</name>
<evidence type="ECO:0008006" key="4">
    <source>
        <dbReference type="Google" id="ProtNLM"/>
    </source>
</evidence>
<dbReference type="GO" id="GO:0008270">
    <property type="term" value="F:zinc ion binding"/>
    <property type="evidence" value="ECO:0007669"/>
    <property type="project" value="InterPro"/>
</dbReference>
<keyword evidence="1" id="KW-0539">Nucleus</keyword>
<accession>A0A084QKW2</accession>
<dbReference type="GO" id="GO:0001228">
    <property type="term" value="F:DNA-binding transcription activator activity, RNA polymerase II-specific"/>
    <property type="evidence" value="ECO:0007669"/>
    <property type="project" value="TreeGrafter"/>
</dbReference>
<dbReference type="CDD" id="cd00067">
    <property type="entry name" value="GAL4"/>
    <property type="match status" value="1"/>
</dbReference>
<evidence type="ECO:0000313" key="2">
    <source>
        <dbReference type="EMBL" id="KFA64597.1"/>
    </source>
</evidence>
<dbReference type="PANTHER" id="PTHR47784:SF9">
    <property type="entry name" value="ZN(II)2CYS6 TRANSCRIPTION FACTOR (EUROFUNG)"/>
    <property type="match status" value="1"/>
</dbReference>
<sequence>MEMASVPDLAEGPSFLVLSFDKQGAAKTRTRTYQTRRTHAKSRSGCVACKCDEAKPACLRCRRGNSVCFYSARTGCDTYCPISPCDHLSADLQSQPELPGYLHSASDASWYGTPRRVLLEHFPIAFKRIQAVRQDMLGAVISLAMNHPYLLDAILAYSAAHLRHFDGPRRCHRVAEHFQLFLAIRNFQAALNQPLDQQRSDALLLTCALLNMLTLSVVEDDNPYNAWVFSTGKDPLGFLTILTGFKPMLEASRPFQRQSLLPQLHAAGENAHLVFATDGDPLDKVPHSWRVILGLQEPRGRSSIFLKPARGLVVLRDMAPHRGASFHYTFSFLETLGPEFRELAQRRDERATWVMGYWLALLSRFNIWWLIQRVKRDSRAVAIWLDMAGVRARPDMEGLMWSEMMEDLENARLWPKPPGCR</sequence>
<dbReference type="Pfam" id="PF11951">
    <property type="entry name" value="Fungal_trans_2"/>
    <property type="match status" value="1"/>
</dbReference>
<dbReference type="InterPro" id="IPR021858">
    <property type="entry name" value="Fun_TF"/>
</dbReference>
<dbReference type="InterPro" id="IPR001138">
    <property type="entry name" value="Zn2Cys6_DnaBD"/>
</dbReference>
<gene>
    <name evidence="2" type="ORF">S40285_03962</name>
</gene>
<dbReference type="InParanoid" id="A0A084QKW2"/>